<keyword evidence="5 12" id="KW-1133">Transmembrane helix</keyword>
<keyword evidence="9 12" id="KW-0472">Membrane</keyword>
<evidence type="ECO:0000256" key="5">
    <source>
        <dbReference type="ARBA" id="ARBA00022989"/>
    </source>
</evidence>
<evidence type="ECO:0000256" key="11">
    <source>
        <dbReference type="ARBA" id="ARBA00023444"/>
    </source>
</evidence>
<keyword evidence="10" id="KW-1015">Disulfide bond</keyword>
<evidence type="ECO:0000313" key="13">
    <source>
        <dbReference type="EMBL" id="MFC7233888.1"/>
    </source>
</evidence>
<keyword evidence="6" id="KW-0560">Oxidoreductase</keyword>
<dbReference type="PANTHER" id="PTHR35457:SF1">
    <property type="entry name" value="HEME A SYNTHASE"/>
    <property type="match status" value="1"/>
</dbReference>
<feature type="transmembrane region" description="Helical" evidence="12">
    <location>
        <begin position="151"/>
        <end position="170"/>
    </location>
</feature>
<keyword evidence="7" id="KW-0408">Iron</keyword>
<dbReference type="InterPro" id="IPR050450">
    <property type="entry name" value="COX15/CtaA_HemeA_synthase"/>
</dbReference>
<comment type="caution">
    <text evidence="13">The sequence shown here is derived from an EMBL/GenBank/DDBJ whole genome shotgun (WGS) entry which is preliminary data.</text>
</comment>
<organism evidence="13 14">
    <name type="scientific">Halosegnis marinus</name>
    <dbReference type="NCBI Taxonomy" id="3034023"/>
    <lineage>
        <taxon>Archaea</taxon>
        <taxon>Methanobacteriati</taxon>
        <taxon>Methanobacteriota</taxon>
        <taxon>Stenosarchaea group</taxon>
        <taxon>Halobacteria</taxon>
        <taxon>Halobacteriales</taxon>
        <taxon>Natronomonadaceae</taxon>
        <taxon>Halosegnis</taxon>
    </lineage>
</organism>
<keyword evidence="14" id="KW-1185">Reference proteome</keyword>
<evidence type="ECO:0000256" key="12">
    <source>
        <dbReference type="SAM" id="Phobius"/>
    </source>
</evidence>
<feature type="transmembrane region" description="Helical" evidence="12">
    <location>
        <begin position="90"/>
        <end position="109"/>
    </location>
</feature>
<keyword evidence="4" id="KW-0479">Metal-binding</keyword>
<evidence type="ECO:0000256" key="3">
    <source>
        <dbReference type="ARBA" id="ARBA00022692"/>
    </source>
</evidence>
<comment type="subcellular location">
    <subcellularLocation>
        <location evidence="1">Membrane</location>
        <topology evidence="1">Multi-pass membrane protein</topology>
    </subcellularLocation>
</comment>
<evidence type="ECO:0000256" key="1">
    <source>
        <dbReference type="ARBA" id="ARBA00004141"/>
    </source>
</evidence>
<feature type="transmembrane region" description="Helical" evidence="12">
    <location>
        <begin position="59"/>
        <end position="78"/>
    </location>
</feature>
<feature type="transmembrane region" description="Helical" evidence="12">
    <location>
        <begin position="233"/>
        <end position="251"/>
    </location>
</feature>
<dbReference type="GO" id="GO:0046872">
    <property type="term" value="F:metal ion binding"/>
    <property type="evidence" value="ECO:0007669"/>
    <property type="project" value="UniProtKB-KW"/>
</dbReference>
<dbReference type="AlphaFoldDB" id="A0ABD5ZKI1"/>
<keyword evidence="8" id="KW-0350">Heme biosynthesis</keyword>
<feature type="transmembrane region" description="Helical" evidence="12">
    <location>
        <begin position="115"/>
        <end position="139"/>
    </location>
</feature>
<keyword evidence="2" id="KW-1003">Cell membrane</keyword>
<evidence type="ECO:0000313" key="14">
    <source>
        <dbReference type="Proteomes" id="UP001596398"/>
    </source>
</evidence>
<name>A0ABD5ZKI1_9EURY</name>
<evidence type="ECO:0000256" key="8">
    <source>
        <dbReference type="ARBA" id="ARBA00023133"/>
    </source>
</evidence>
<evidence type="ECO:0000256" key="4">
    <source>
        <dbReference type="ARBA" id="ARBA00022723"/>
    </source>
</evidence>
<evidence type="ECO:0000256" key="9">
    <source>
        <dbReference type="ARBA" id="ARBA00023136"/>
    </source>
</evidence>
<dbReference type="RefSeq" id="WP_276234881.1">
    <property type="nucleotide sequence ID" value="NZ_CP119802.1"/>
</dbReference>
<evidence type="ECO:0000256" key="10">
    <source>
        <dbReference type="ARBA" id="ARBA00023157"/>
    </source>
</evidence>
<proteinExistence type="predicted"/>
<protein>
    <submittedName>
        <fullName evidence="13">COX15/CtaA family protein</fullName>
    </submittedName>
</protein>
<dbReference type="Pfam" id="PF02628">
    <property type="entry name" value="COX15-CtaA"/>
    <property type="match status" value="1"/>
</dbReference>
<reference evidence="13 14" key="1">
    <citation type="journal article" date="2019" name="Int. J. Syst. Evol. Microbiol.">
        <title>The Global Catalogue of Microorganisms (GCM) 10K type strain sequencing project: providing services to taxonomists for standard genome sequencing and annotation.</title>
        <authorList>
            <consortium name="The Broad Institute Genomics Platform"/>
            <consortium name="The Broad Institute Genome Sequencing Center for Infectious Disease"/>
            <person name="Wu L."/>
            <person name="Ma J."/>
        </authorList>
    </citation>
    <scope>NUCLEOTIDE SEQUENCE [LARGE SCALE GENOMIC DNA]</scope>
    <source>
        <strain evidence="13 14">DT85</strain>
    </source>
</reference>
<keyword evidence="3 12" id="KW-0812">Transmembrane</keyword>
<dbReference type="GO" id="GO:0016491">
    <property type="term" value="F:oxidoreductase activity"/>
    <property type="evidence" value="ECO:0007669"/>
    <property type="project" value="UniProtKB-KW"/>
</dbReference>
<dbReference type="PANTHER" id="PTHR35457">
    <property type="entry name" value="HEME A SYNTHASE"/>
    <property type="match status" value="1"/>
</dbReference>
<dbReference type="InterPro" id="IPR003780">
    <property type="entry name" value="COX15/CtaA_fam"/>
</dbReference>
<sequence>MTRFRRLAAGTAVLAAVTMLLGVFTAAEGAGLTCAQRWPLCDGPLGGLLPANYLSFVEWFHRVVAGVTGLVVLGTTVQAWRAGLSARVRYATTAALLILPAQVILGMLTVTTYQWLILVAHFATATAILGLLVLAAAWSYEGPMAETATRARNAAFLGAALAVPAAVVSPRLLFSFGSAVQVGYYALLLAAFAAFLAAAVWLRAERTSFVASVGAAVLAGLLVLGRQNYGETVAVATVVALGVVAACGLAAGRLAGREIAVTTSSGIFSDD</sequence>
<dbReference type="EMBL" id="JBHTAP010000001">
    <property type="protein sequence ID" value="MFC7233888.1"/>
    <property type="molecule type" value="Genomic_DNA"/>
</dbReference>
<gene>
    <name evidence="13" type="ORF">ACFQJ4_01025</name>
</gene>
<feature type="transmembrane region" description="Helical" evidence="12">
    <location>
        <begin position="182"/>
        <end position="202"/>
    </location>
</feature>
<evidence type="ECO:0000256" key="2">
    <source>
        <dbReference type="ARBA" id="ARBA00022475"/>
    </source>
</evidence>
<evidence type="ECO:0000256" key="7">
    <source>
        <dbReference type="ARBA" id="ARBA00023004"/>
    </source>
</evidence>
<dbReference type="Proteomes" id="UP001596398">
    <property type="component" value="Unassembled WGS sequence"/>
</dbReference>
<feature type="transmembrane region" description="Helical" evidence="12">
    <location>
        <begin position="209"/>
        <end position="227"/>
    </location>
</feature>
<comment type="pathway">
    <text evidence="11">Porphyrin-containing compound metabolism.</text>
</comment>
<evidence type="ECO:0000256" key="6">
    <source>
        <dbReference type="ARBA" id="ARBA00023002"/>
    </source>
</evidence>
<dbReference type="GeneID" id="79265550"/>
<accession>A0ABD5ZKI1</accession>